<evidence type="ECO:0000313" key="2">
    <source>
        <dbReference type="Proteomes" id="UP000614982"/>
    </source>
</evidence>
<accession>A0ABQ1DM24</accession>
<gene>
    <name evidence="1" type="ORF">PSCICP_19560</name>
</gene>
<organism evidence="1 2">
    <name type="scientific">Pseudomonas cichorii</name>
    <dbReference type="NCBI Taxonomy" id="36746"/>
    <lineage>
        <taxon>Bacteria</taxon>
        <taxon>Pseudomonadati</taxon>
        <taxon>Pseudomonadota</taxon>
        <taxon>Gammaproteobacteria</taxon>
        <taxon>Pseudomonadales</taxon>
        <taxon>Pseudomonadaceae</taxon>
        <taxon>Pseudomonas</taxon>
    </lineage>
</organism>
<proteinExistence type="predicted"/>
<comment type="caution">
    <text evidence="1">The sequence shown here is derived from an EMBL/GenBank/DDBJ whole genome shotgun (WGS) entry which is preliminary data.</text>
</comment>
<dbReference type="EMBL" id="BLWA01000004">
    <property type="protein sequence ID" value="GFM91984.1"/>
    <property type="molecule type" value="Genomic_DNA"/>
</dbReference>
<keyword evidence="2" id="KW-1185">Reference proteome</keyword>
<name>A0ABQ1DM24_PSECI</name>
<reference evidence="1 2" key="1">
    <citation type="submission" date="2020-05" db="EMBL/GenBank/DDBJ databases">
        <title>Genetic diversity of Pseudomonas cichorii.</title>
        <authorList>
            <person name="Tani S."/>
            <person name="Yagi H."/>
            <person name="Hashimoto S."/>
            <person name="Iiyama K."/>
            <person name="Furuya N."/>
        </authorList>
    </citation>
    <scope>NUCLEOTIDE SEQUENCE [LARGE SCALE GENOMIC DNA]</scope>
    <source>
        <strain evidence="1 2">LMG 2162</strain>
    </source>
</reference>
<dbReference type="Proteomes" id="UP000614982">
    <property type="component" value="Unassembled WGS sequence"/>
</dbReference>
<sequence>MHPCAYDLGVYAGRFCEGYEKWLRVISPVGFFERIRIRLKKPGSGGQFVWCVADPLRIQ</sequence>
<protein>
    <submittedName>
        <fullName evidence="1">Uncharacterized protein</fullName>
    </submittedName>
</protein>
<evidence type="ECO:0000313" key="1">
    <source>
        <dbReference type="EMBL" id="GFM91984.1"/>
    </source>
</evidence>